<dbReference type="PRINTS" id="PR01386">
    <property type="entry name" value="CCMCBIOGNSIS"/>
</dbReference>
<evidence type="ECO:0000259" key="10">
    <source>
        <dbReference type="Pfam" id="PF01578"/>
    </source>
</evidence>
<dbReference type="Proteomes" id="UP000266389">
    <property type="component" value="Unassembled WGS sequence"/>
</dbReference>
<dbReference type="GO" id="GO:0015232">
    <property type="term" value="F:heme transmembrane transporter activity"/>
    <property type="evidence" value="ECO:0007669"/>
    <property type="project" value="InterPro"/>
</dbReference>
<feature type="domain" description="Cytochrome c assembly protein" evidence="10">
    <location>
        <begin position="5"/>
        <end position="167"/>
    </location>
</feature>
<keyword evidence="5 9" id="KW-0812">Transmembrane</keyword>
<evidence type="ECO:0000256" key="2">
    <source>
        <dbReference type="ARBA" id="ARBA00004141"/>
    </source>
</evidence>
<comment type="caution">
    <text evidence="11">The sequence shown here is derived from an EMBL/GenBank/DDBJ whole genome shotgun (WGS) entry which is preliminary data.</text>
</comment>
<accession>A0A395M2U4</accession>
<evidence type="ECO:0000256" key="6">
    <source>
        <dbReference type="ARBA" id="ARBA00022748"/>
    </source>
</evidence>
<dbReference type="EMBL" id="PHFL01000010">
    <property type="protein sequence ID" value="RFM25070.1"/>
    <property type="molecule type" value="Genomic_DNA"/>
</dbReference>
<evidence type="ECO:0000313" key="12">
    <source>
        <dbReference type="Proteomes" id="UP000266389"/>
    </source>
</evidence>
<feature type="transmembrane region" description="Helical" evidence="9">
    <location>
        <begin position="39"/>
        <end position="61"/>
    </location>
</feature>
<feature type="transmembrane region" description="Helical" evidence="9">
    <location>
        <begin position="139"/>
        <end position="159"/>
    </location>
</feature>
<name>A0A395M2U4_9BACT</name>
<comment type="similarity">
    <text evidence="3">Belongs to the CcmC/CycZ/HelC family.</text>
</comment>
<dbReference type="PANTHER" id="PTHR30071">
    <property type="entry name" value="HEME EXPORTER PROTEIN C"/>
    <property type="match status" value="1"/>
</dbReference>
<evidence type="ECO:0000256" key="4">
    <source>
        <dbReference type="ARBA" id="ARBA00016463"/>
    </source>
</evidence>
<comment type="function">
    <text evidence="1">Required for the export of heme to the periplasm for the biogenesis of c-type cytochromes.</text>
</comment>
<dbReference type="GO" id="GO:0005886">
    <property type="term" value="C:plasma membrane"/>
    <property type="evidence" value="ECO:0007669"/>
    <property type="project" value="TreeGrafter"/>
</dbReference>
<evidence type="ECO:0000256" key="8">
    <source>
        <dbReference type="ARBA" id="ARBA00023136"/>
    </source>
</evidence>
<evidence type="ECO:0000256" key="3">
    <source>
        <dbReference type="ARBA" id="ARBA00005840"/>
    </source>
</evidence>
<feature type="transmembrane region" description="Helical" evidence="9">
    <location>
        <begin position="73"/>
        <end position="97"/>
    </location>
</feature>
<feature type="transmembrane region" description="Helical" evidence="9">
    <location>
        <begin position="109"/>
        <end position="127"/>
    </location>
</feature>
<dbReference type="InterPro" id="IPR002541">
    <property type="entry name" value="Cyt_c_assembly"/>
</dbReference>
<evidence type="ECO:0000256" key="1">
    <source>
        <dbReference type="ARBA" id="ARBA00002442"/>
    </source>
</evidence>
<dbReference type="Pfam" id="PF01578">
    <property type="entry name" value="Cytochrom_C_asm"/>
    <property type="match status" value="1"/>
</dbReference>
<reference evidence="11 12" key="1">
    <citation type="journal article" date="2011" name="ISME J.">
        <title>Community ecology of hot spring cyanobacterial mats: predominant populations and their functional potential.</title>
        <authorList>
            <person name="Klatt C.G."/>
            <person name="Wood J.M."/>
            <person name="Rusch D.B."/>
            <person name="Bateson M.M."/>
            <person name="Hamamura N."/>
            <person name="Heidelberg J.F."/>
            <person name="Grossman A.R."/>
            <person name="Bhaya D."/>
            <person name="Cohan F.M."/>
            <person name="Kuhl M."/>
            <person name="Bryant D.A."/>
            <person name="Ward D.M."/>
        </authorList>
    </citation>
    <scope>NUCLEOTIDE SEQUENCE [LARGE SCALE GENOMIC DNA]</scope>
    <source>
        <strain evidence="11">OS</strain>
    </source>
</reference>
<sequence length="225" mass="25318">MTKKLAFQIGLYVWFIAVIVAALLSPNKVSMLSETTRNMYFHVPMAITAVVAFLTSVWYSIKYLRTKELEHDIAAETASGLGFLFNLLAMLTGAIWAKVTWGQFWHWDPRQTTIFLVFLMYSAYFALRASVTVAERRAALASVYSIFSFPALIFLYFILPRMVPGLHPGSDKGDVNPAVSATTDLEIRLILYSSMIGFIALFFWLHNLRTRAAKLSQRLAAGTLS</sequence>
<dbReference type="PANTHER" id="PTHR30071:SF1">
    <property type="entry name" value="CYTOCHROME B_B6 PROTEIN-RELATED"/>
    <property type="match status" value="1"/>
</dbReference>
<keyword evidence="7 9" id="KW-1133">Transmembrane helix</keyword>
<dbReference type="InterPro" id="IPR045062">
    <property type="entry name" value="Cyt_c_biogenesis_CcsA/CcmC"/>
</dbReference>
<organism evidence="11 12">
    <name type="scientific">Candidatus Thermochlorobacter aerophilus</name>
    <dbReference type="NCBI Taxonomy" id="1868324"/>
    <lineage>
        <taxon>Bacteria</taxon>
        <taxon>Pseudomonadati</taxon>
        <taxon>Chlorobiota</taxon>
        <taxon>Chlorobiia</taxon>
        <taxon>Chlorobiales</taxon>
        <taxon>Candidatus Thermochlorobacteriaceae</taxon>
        <taxon>Candidatus Thermochlorobacter</taxon>
    </lineage>
</organism>
<feature type="transmembrane region" description="Helical" evidence="9">
    <location>
        <begin position="5"/>
        <end position="24"/>
    </location>
</feature>
<evidence type="ECO:0000256" key="7">
    <source>
        <dbReference type="ARBA" id="ARBA00022989"/>
    </source>
</evidence>
<dbReference type="AlphaFoldDB" id="A0A395M2U4"/>
<dbReference type="InterPro" id="IPR003557">
    <property type="entry name" value="Cyt_c_biogenesis_CcmC"/>
</dbReference>
<keyword evidence="6" id="KW-0201">Cytochrome c-type biogenesis</keyword>
<gene>
    <name evidence="11" type="ORF">D0433_02510</name>
</gene>
<proteinExistence type="inferred from homology"/>
<evidence type="ECO:0000313" key="11">
    <source>
        <dbReference type="EMBL" id="RFM25070.1"/>
    </source>
</evidence>
<dbReference type="GO" id="GO:0020037">
    <property type="term" value="F:heme binding"/>
    <property type="evidence" value="ECO:0007669"/>
    <property type="project" value="InterPro"/>
</dbReference>
<protein>
    <recommendedName>
        <fullName evidence="4">Heme exporter protein C</fullName>
    </recommendedName>
</protein>
<comment type="subcellular location">
    <subcellularLocation>
        <location evidence="2">Membrane</location>
        <topology evidence="2">Multi-pass membrane protein</topology>
    </subcellularLocation>
</comment>
<evidence type="ECO:0000256" key="5">
    <source>
        <dbReference type="ARBA" id="ARBA00022692"/>
    </source>
</evidence>
<feature type="transmembrane region" description="Helical" evidence="9">
    <location>
        <begin position="189"/>
        <end position="208"/>
    </location>
</feature>
<dbReference type="GO" id="GO:0017004">
    <property type="term" value="P:cytochrome complex assembly"/>
    <property type="evidence" value="ECO:0007669"/>
    <property type="project" value="UniProtKB-KW"/>
</dbReference>
<evidence type="ECO:0000256" key="9">
    <source>
        <dbReference type="SAM" id="Phobius"/>
    </source>
</evidence>
<keyword evidence="8 9" id="KW-0472">Membrane</keyword>